<dbReference type="InterPro" id="IPR023347">
    <property type="entry name" value="Lysozyme_dom_sf"/>
</dbReference>
<reference evidence="8 9" key="1">
    <citation type="submission" date="2016-06" db="EMBL/GenBank/DDBJ databases">
        <title>Complete genome sequences of Bordetella bronchialis and Bordetella flabilis.</title>
        <authorList>
            <person name="LiPuma J.J."/>
            <person name="Spilker T."/>
        </authorList>
    </citation>
    <scope>NUCLEOTIDE SEQUENCE [LARGE SCALE GENOMIC DNA]</scope>
    <source>
        <strain evidence="8 9">AU3182</strain>
    </source>
</reference>
<keyword evidence="7" id="KW-0732">Signal</keyword>
<dbReference type="PANTHER" id="PTHR38107:SF3">
    <property type="entry name" value="LYSOZYME RRRD-RELATED"/>
    <property type="match status" value="1"/>
</dbReference>
<keyword evidence="9" id="KW-1185">Reference proteome</keyword>
<evidence type="ECO:0000313" key="9">
    <source>
        <dbReference type="Proteomes" id="UP000091897"/>
    </source>
</evidence>
<evidence type="ECO:0000256" key="4">
    <source>
        <dbReference type="ARBA" id="ARBA00022801"/>
    </source>
</evidence>
<dbReference type="HAMAP" id="MF_04110">
    <property type="entry name" value="ENDOLYSIN_T4"/>
    <property type="match status" value="1"/>
</dbReference>
<dbReference type="InterPro" id="IPR034690">
    <property type="entry name" value="Endolysin_T4_type"/>
</dbReference>
<keyword evidence="4 6" id="KW-0378">Hydrolase</keyword>
<evidence type="ECO:0000256" key="7">
    <source>
        <dbReference type="SAM" id="SignalP"/>
    </source>
</evidence>
<feature type="chain" id="PRO_5046650205" description="Lysozyme" evidence="7">
    <location>
        <begin position="21"/>
        <end position="168"/>
    </location>
</feature>
<dbReference type="Proteomes" id="UP000091897">
    <property type="component" value="Chromosome"/>
</dbReference>
<organism evidence="8 9">
    <name type="scientific">Bordetella bronchialis</name>
    <dbReference type="NCBI Taxonomy" id="463025"/>
    <lineage>
        <taxon>Bacteria</taxon>
        <taxon>Pseudomonadati</taxon>
        <taxon>Pseudomonadota</taxon>
        <taxon>Betaproteobacteria</taxon>
        <taxon>Burkholderiales</taxon>
        <taxon>Alcaligenaceae</taxon>
        <taxon>Bordetella</taxon>
    </lineage>
</organism>
<keyword evidence="5 6" id="KW-0326">Glycosidase</keyword>
<dbReference type="Pfam" id="PF00959">
    <property type="entry name" value="Phage_lysozyme"/>
    <property type="match status" value="1"/>
</dbReference>
<dbReference type="CDD" id="cd16900">
    <property type="entry name" value="endolysin_R21-like"/>
    <property type="match status" value="1"/>
</dbReference>
<feature type="signal peptide" evidence="7">
    <location>
        <begin position="1"/>
        <end position="20"/>
    </location>
</feature>
<dbReference type="PANTHER" id="PTHR38107">
    <property type="match status" value="1"/>
</dbReference>
<evidence type="ECO:0000256" key="1">
    <source>
        <dbReference type="ARBA" id="ARBA00000632"/>
    </source>
</evidence>
<sequence length="168" mass="18038">MIPASLKRALQAAAASGALAVAGVLISHFEGRENVPYLDPVGVWTVCEGHAGPDVVPGRRYSDAECDELKRQDIAQAAAAVRRLVKVPLTDWQRAALIDFTFNLGAGRLASSTLLKKLNAGDYAGACAEYDAWVKGRVNGQLKTLPGLQNRRDADQWVCEQSSPNPPQ</sequence>
<evidence type="ECO:0000256" key="3">
    <source>
        <dbReference type="ARBA" id="ARBA00022638"/>
    </source>
</evidence>
<dbReference type="RefSeq" id="WP_066347622.1">
    <property type="nucleotide sequence ID" value="NZ_CBCSFJ010000005.1"/>
</dbReference>
<name>A0ABN4QZQ2_9BORD</name>
<dbReference type="InterPro" id="IPR023346">
    <property type="entry name" value="Lysozyme-like_dom_sf"/>
</dbReference>
<dbReference type="InterPro" id="IPR002196">
    <property type="entry name" value="Glyco_hydro_24"/>
</dbReference>
<dbReference type="SUPFAM" id="SSF53955">
    <property type="entry name" value="Lysozyme-like"/>
    <property type="match status" value="1"/>
</dbReference>
<evidence type="ECO:0000256" key="2">
    <source>
        <dbReference type="ARBA" id="ARBA00022529"/>
    </source>
</evidence>
<accession>A0ABN4QZQ2</accession>
<evidence type="ECO:0000256" key="6">
    <source>
        <dbReference type="RuleBase" id="RU003788"/>
    </source>
</evidence>
<keyword evidence="2 6" id="KW-0929">Antimicrobial</keyword>
<gene>
    <name evidence="8" type="ORF">BAU06_09390</name>
</gene>
<proteinExistence type="inferred from homology"/>
<dbReference type="EC" id="3.2.1.17" evidence="6"/>
<dbReference type="Gene3D" id="1.10.530.40">
    <property type="match status" value="1"/>
</dbReference>
<keyword evidence="3 6" id="KW-0081">Bacteriolytic enzyme</keyword>
<comment type="similarity">
    <text evidence="6">Belongs to the glycosyl hydrolase 24 family.</text>
</comment>
<dbReference type="HAMAP" id="MF_04136">
    <property type="entry name" value="SAR_ENDOLYSIN"/>
    <property type="match status" value="1"/>
</dbReference>
<evidence type="ECO:0000313" key="8">
    <source>
        <dbReference type="EMBL" id="ANN66480.1"/>
    </source>
</evidence>
<protein>
    <recommendedName>
        <fullName evidence="6">Lysozyme</fullName>
        <ecNumber evidence="6">3.2.1.17</ecNumber>
    </recommendedName>
</protein>
<dbReference type="InterPro" id="IPR051018">
    <property type="entry name" value="Bacteriophage_GH24"/>
</dbReference>
<dbReference type="EMBL" id="CP016170">
    <property type="protein sequence ID" value="ANN66480.1"/>
    <property type="molecule type" value="Genomic_DNA"/>
</dbReference>
<evidence type="ECO:0000256" key="5">
    <source>
        <dbReference type="ARBA" id="ARBA00023295"/>
    </source>
</evidence>
<dbReference type="InterPro" id="IPR043688">
    <property type="entry name" value="SAR_endolysin-like"/>
</dbReference>
<comment type="catalytic activity">
    <reaction evidence="1 6">
        <text>Hydrolysis of (1-&gt;4)-beta-linkages between N-acetylmuramic acid and N-acetyl-D-glucosamine residues in a peptidoglycan and between N-acetyl-D-glucosamine residues in chitodextrins.</text>
        <dbReference type="EC" id="3.2.1.17"/>
    </reaction>
</comment>